<dbReference type="AlphaFoldDB" id="K2FGL2"/>
<name>K2FGL2_9BACT</name>
<sequence length="46" mass="5326">MAPVFIVQSHLHVISSIYFVISPNLTKNRQNNPIKFFTLRDISLLL</sequence>
<proteinExistence type="predicted"/>
<dbReference type="EMBL" id="AMFJ01000014">
    <property type="protein sequence ID" value="EKE30286.1"/>
    <property type="molecule type" value="Genomic_DNA"/>
</dbReference>
<organism evidence="1">
    <name type="scientific">uncultured bacterium</name>
    <name type="common">gcode 4</name>
    <dbReference type="NCBI Taxonomy" id="1234023"/>
    <lineage>
        <taxon>Bacteria</taxon>
        <taxon>environmental samples</taxon>
    </lineage>
</organism>
<reference evidence="1" key="1">
    <citation type="journal article" date="2012" name="Science">
        <title>Fermentation, hydrogen, and sulfur metabolism in multiple uncultivated bacterial phyla.</title>
        <authorList>
            <person name="Wrighton K.C."/>
            <person name="Thomas B.C."/>
            <person name="Sharon I."/>
            <person name="Miller C.S."/>
            <person name="Castelle C.J."/>
            <person name="VerBerkmoes N.C."/>
            <person name="Wilkins M.J."/>
            <person name="Hettich R.L."/>
            <person name="Lipton M.S."/>
            <person name="Williams K.H."/>
            <person name="Long P.E."/>
            <person name="Banfield J.F."/>
        </authorList>
    </citation>
    <scope>NUCLEOTIDE SEQUENCE [LARGE SCALE GENOMIC DNA]</scope>
</reference>
<comment type="caution">
    <text evidence="1">The sequence shown here is derived from an EMBL/GenBank/DDBJ whole genome shotgun (WGS) entry which is preliminary data.</text>
</comment>
<evidence type="ECO:0000313" key="1">
    <source>
        <dbReference type="EMBL" id="EKE30286.1"/>
    </source>
</evidence>
<protein>
    <submittedName>
        <fullName evidence="1">Uncharacterized protein</fullName>
    </submittedName>
</protein>
<gene>
    <name evidence="1" type="ORF">ACD_2C00014G0005</name>
</gene>
<accession>K2FGL2</accession>